<dbReference type="SUPFAM" id="SSF56235">
    <property type="entry name" value="N-terminal nucleophile aminohydrolases (Ntn hydrolases)"/>
    <property type="match status" value="1"/>
</dbReference>
<dbReference type="GO" id="GO:0005975">
    <property type="term" value="P:carbohydrate metabolic process"/>
    <property type="evidence" value="ECO:0007669"/>
    <property type="project" value="InterPro"/>
</dbReference>
<comment type="cofactor">
    <cofactor evidence="10">
        <name>Ca(2+)</name>
        <dbReference type="ChEBI" id="CHEBI:29108"/>
    </cofactor>
    <text evidence="10">Binds 1 Ca(2+) ion per dimer.</text>
</comment>
<dbReference type="EMBL" id="CP001340">
    <property type="protein sequence ID" value="ACL94645.1"/>
    <property type="molecule type" value="Genomic_DNA"/>
</dbReference>
<dbReference type="OrthoDB" id="9760084at2"/>
<evidence type="ECO:0000256" key="8">
    <source>
        <dbReference type="ARBA" id="ARBA00032976"/>
    </source>
</evidence>
<keyword evidence="10" id="KW-0106">Calcium</keyword>
<keyword evidence="6 13" id="KW-0378">Hydrolase</keyword>
<dbReference type="PIRSF" id="PIRSF001227">
    <property type="entry name" value="Pen_acylase"/>
    <property type="match status" value="1"/>
</dbReference>
<proteinExistence type="inferred from homology"/>
<dbReference type="AlphaFoldDB" id="A0A0H3C7H9"/>
<dbReference type="SMR" id="A0A0H3C7H9"/>
<dbReference type="GO" id="GO:0016811">
    <property type="term" value="F:hydrolase activity, acting on carbon-nitrogen (but not peptide) bonds, in linear amides"/>
    <property type="evidence" value="ECO:0007669"/>
    <property type="project" value="InterPro"/>
</dbReference>
<feature type="binding site" evidence="10">
    <location>
        <position position="268"/>
    </location>
    <ligand>
        <name>Ca(2+)</name>
        <dbReference type="ChEBI" id="CHEBI:29108"/>
    </ligand>
</feature>
<keyword evidence="14" id="KW-1185">Reference proteome</keyword>
<feature type="signal peptide" evidence="11">
    <location>
        <begin position="1"/>
        <end position="22"/>
    </location>
</feature>
<dbReference type="PANTHER" id="PTHR34218">
    <property type="entry name" value="PEPTIDASE S45 PENICILLIN AMIDASE"/>
    <property type="match status" value="1"/>
</dbReference>
<dbReference type="GeneID" id="7333573"/>
<evidence type="ECO:0000313" key="14">
    <source>
        <dbReference type="Proteomes" id="UP000001364"/>
    </source>
</evidence>
<comment type="similarity">
    <text evidence="2">Belongs to the peptidase S45 family.</text>
</comment>
<protein>
    <recommendedName>
        <fullName evidence="4">Chitooligosaccharide deacetylase</fullName>
    </recommendedName>
    <alternativeName>
        <fullName evidence="8">Nodulation protein B</fullName>
    </alternativeName>
</protein>
<dbReference type="Gene3D" id="2.30.120.10">
    <property type="match status" value="1"/>
</dbReference>
<dbReference type="KEGG" id="ccs:CCNA_01180"/>
<dbReference type="PATRIC" id="fig|565050.3.peg.1162"/>
<organism evidence="13 14">
    <name type="scientific">Caulobacter vibrioides (strain NA1000 / CB15N)</name>
    <name type="common">Caulobacter crescentus</name>
    <dbReference type="NCBI Taxonomy" id="565050"/>
    <lineage>
        <taxon>Bacteria</taxon>
        <taxon>Pseudomonadati</taxon>
        <taxon>Pseudomonadota</taxon>
        <taxon>Alphaproteobacteria</taxon>
        <taxon>Caulobacterales</taxon>
        <taxon>Caulobacteraceae</taxon>
        <taxon>Caulobacter</taxon>
    </lineage>
</organism>
<dbReference type="PROSITE" id="PS51677">
    <property type="entry name" value="NODB"/>
    <property type="match status" value="1"/>
</dbReference>
<feature type="active site" description="Nucleophile" evidence="9">
    <location>
        <position position="198"/>
    </location>
</feature>
<dbReference type="InterPro" id="IPR023343">
    <property type="entry name" value="Penicillin_amidase_dom1"/>
</dbReference>
<evidence type="ECO:0000256" key="9">
    <source>
        <dbReference type="PIRSR" id="PIRSR001227-1"/>
    </source>
</evidence>
<dbReference type="Proteomes" id="UP000001364">
    <property type="component" value="Chromosome"/>
</dbReference>
<dbReference type="RefSeq" id="YP_002516553.1">
    <property type="nucleotide sequence ID" value="NC_011916.1"/>
</dbReference>
<feature type="binding site" evidence="10">
    <location>
        <position position="271"/>
    </location>
    <ligand>
        <name>Ca(2+)</name>
        <dbReference type="ChEBI" id="CHEBI:29108"/>
    </ligand>
</feature>
<dbReference type="Pfam" id="PF01804">
    <property type="entry name" value="Penicil_amidase"/>
    <property type="match status" value="1"/>
</dbReference>
<sequence>MRHHLISSLALALALSAGSVQAGEDLSRLKARAAKVEITRDTWGIAHIHGKTDADAVFGMAYAQAEDDFNRVEANFMTSLGRTAEAEGEKAIWADLRQKLFIDPAVLKADYAKSPAWLKALMNAWADGLNYYLQTHPTVKPRVIQRFEPWMALSFSEGSIGGDIERVALTQLEAFYGKRQLAMTADEKGLLFKEPTGSNGIAIAPKLTLDGAAMLLINPHTSFFFRSEMQVSSNEGLNAYGATTWGQFFIYQGFNAKAGWMHTSSGVDVVDEFIETIVEKDGQRFYKYGDQLRPLKTEVITAPYRTADGAMAERKFTVFKTHRGPIVREENGKWISIALMNKPVAALQQSFLRTKATDYAAFMKVAELKANSSNNTLFASAKGEIAYLHPQFIPIRDDRFDYTKPVDGADPATDWKGLHALKDAPHVLNPPNGWTFNTNNWPYTAAGPYSPKLADFPKYMDTFGENPRGLHAELVLKDVKNLTLGGLIEKAYDPYLTAFARLIPTLETAYAATSDSDPIKAKVAAQVAALAAWDRKWSTRSTETSLAVFWGETMWAKAAPAAKAQGLNTYDYMADKLSAADKLAALAEASDRLTADFGSWKTPWGEINRFQRNDGAIVQTFDDTKPSLPVGFTSAQWGSLASFGAKRWPGTKKYYGTLGNSFVAVVQFGDKVRARAISAGGESGDPASPHFNDQAPRYAIGNLRDVYFYPEDVKKHAVRTYRPGE</sequence>
<dbReference type="InterPro" id="IPR014395">
    <property type="entry name" value="Pen/GL7ACA/AHL_acylase"/>
</dbReference>
<dbReference type="Gene3D" id="1.10.1400.10">
    <property type="match status" value="1"/>
</dbReference>
<reference evidence="13 14" key="1">
    <citation type="journal article" date="2010" name="J. Bacteriol.">
        <title>The genetic basis of laboratory adaptation in Caulobacter crescentus.</title>
        <authorList>
            <person name="Marks M.E."/>
            <person name="Castro-Rojas C.M."/>
            <person name="Teiling C."/>
            <person name="Du L."/>
            <person name="Kapatral V."/>
            <person name="Walunas T.L."/>
            <person name="Crosson S."/>
        </authorList>
    </citation>
    <scope>NUCLEOTIDE SEQUENCE [LARGE SCALE GENOMIC DNA]</scope>
    <source>
        <strain evidence="14">NA1000 / CB15N</strain>
    </source>
</reference>
<keyword evidence="10" id="KW-0479">Metal-binding</keyword>
<keyword evidence="5 11" id="KW-0732">Signal</keyword>
<evidence type="ECO:0000256" key="3">
    <source>
        <dbReference type="ARBA" id="ARBA00010973"/>
    </source>
</evidence>
<evidence type="ECO:0000256" key="10">
    <source>
        <dbReference type="PIRSR" id="PIRSR001227-2"/>
    </source>
</evidence>
<comment type="function">
    <text evidence="1">Is involved in generating a small heat-stable compound (Nod), an acylated oligomer of N-acetylglucosamine, that stimulates mitosis in various plant protoplasts.</text>
</comment>
<evidence type="ECO:0000313" key="13">
    <source>
        <dbReference type="EMBL" id="ACL94645.1"/>
    </source>
</evidence>
<dbReference type="PANTHER" id="PTHR34218:SF3">
    <property type="entry name" value="ACYL-HOMOSERINE LACTONE ACYLASE PVDQ"/>
    <property type="match status" value="1"/>
</dbReference>
<dbReference type="Gene3D" id="3.60.20.10">
    <property type="entry name" value="Glutamine Phosphoribosylpyrophosphate, subunit 1, domain 1"/>
    <property type="match status" value="1"/>
</dbReference>
<evidence type="ECO:0000256" key="4">
    <source>
        <dbReference type="ARBA" id="ARBA00020071"/>
    </source>
</evidence>
<accession>A0A0H3C7H9</accession>
<evidence type="ECO:0000256" key="5">
    <source>
        <dbReference type="ARBA" id="ARBA00022729"/>
    </source>
</evidence>
<evidence type="ECO:0000256" key="1">
    <source>
        <dbReference type="ARBA" id="ARBA00003236"/>
    </source>
</evidence>
<dbReference type="CDD" id="cd01936">
    <property type="entry name" value="Ntn_CA"/>
    <property type="match status" value="1"/>
</dbReference>
<dbReference type="InterPro" id="IPR002509">
    <property type="entry name" value="NODB_dom"/>
</dbReference>
<dbReference type="GO" id="GO:0046872">
    <property type="term" value="F:metal ion binding"/>
    <property type="evidence" value="ECO:0007669"/>
    <property type="project" value="UniProtKB-KW"/>
</dbReference>
<feature type="domain" description="NodB homology" evidence="12">
    <location>
        <begin position="615"/>
        <end position="725"/>
    </location>
</feature>
<dbReference type="RefSeq" id="WP_010919006.1">
    <property type="nucleotide sequence ID" value="NC_011916.1"/>
</dbReference>
<evidence type="ECO:0000256" key="6">
    <source>
        <dbReference type="ARBA" id="ARBA00022801"/>
    </source>
</evidence>
<dbReference type="GO" id="GO:0017000">
    <property type="term" value="P:antibiotic biosynthetic process"/>
    <property type="evidence" value="ECO:0007669"/>
    <property type="project" value="InterPro"/>
</dbReference>
<dbReference type="HOGENOM" id="CLU_021155_0_0_5"/>
<name>A0A0H3C7H9_CAUVN</name>
<gene>
    <name evidence="13" type="ordered locus">CCNA_01180</name>
</gene>
<dbReference type="InterPro" id="IPR002692">
    <property type="entry name" value="S45"/>
</dbReference>
<dbReference type="Gene3D" id="1.10.439.10">
    <property type="entry name" value="Penicillin Amidohydrolase, domain 1"/>
    <property type="match status" value="1"/>
</dbReference>
<keyword evidence="7" id="KW-0865">Zymogen</keyword>
<dbReference type="PhylomeDB" id="A0A0H3C7H9"/>
<evidence type="ECO:0000256" key="7">
    <source>
        <dbReference type="ARBA" id="ARBA00023145"/>
    </source>
</evidence>
<evidence type="ECO:0000256" key="11">
    <source>
        <dbReference type="SAM" id="SignalP"/>
    </source>
</evidence>
<comment type="similarity">
    <text evidence="3">Belongs to the polysaccharide deacetylase family.</text>
</comment>
<feature type="binding site" evidence="10">
    <location>
        <position position="270"/>
    </location>
    <ligand>
        <name>Ca(2+)</name>
        <dbReference type="ChEBI" id="CHEBI:29108"/>
    </ligand>
</feature>
<evidence type="ECO:0000259" key="12">
    <source>
        <dbReference type="PROSITE" id="PS51677"/>
    </source>
</evidence>
<dbReference type="InterPro" id="IPR029055">
    <property type="entry name" value="Ntn_hydrolases_N"/>
</dbReference>
<feature type="chain" id="PRO_5002605771" description="Chitooligosaccharide deacetylase" evidence="11">
    <location>
        <begin position="23"/>
        <end position="725"/>
    </location>
</feature>
<dbReference type="InterPro" id="IPR043146">
    <property type="entry name" value="Penicillin_amidase_N_B-knob"/>
</dbReference>
<dbReference type="InterPro" id="IPR043147">
    <property type="entry name" value="Penicillin_amidase_A-knob"/>
</dbReference>
<evidence type="ECO:0000256" key="2">
    <source>
        <dbReference type="ARBA" id="ARBA00006586"/>
    </source>
</evidence>